<dbReference type="AlphaFoldDB" id="A0A0S7BTI1"/>
<feature type="region of interest" description="Disordered" evidence="2">
    <location>
        <begin position="717"/>
        <end position="780"/>
    </location>
</feature>
<feature type="compositionally biased region" description="Basic and acidic residues" evidence="2">
    <location>
        <begin position="760"/>
        <end position="770"/>
    </location>
</feature>
<dbReference type="STRING" id="1678841.TBC1_112319"/>
<keyword evidence="3" id="KW-0812">Transmembrane</keyword>
<evidence type="ECO:0008006" key="6">
    <source>
        <dbReference type="Google" id="ProtNLM"/>
    </source>
</evidence>
<name>A0A0S7BTI1_9BACT</name>
<dbReference type="Proteomes" id="UP000053091">
    <property type="component" value="Unassembled WGS sequence"/>
</dbReference>
<evidence type="ECO:0000256" key="2">
    <source>
        <dbReference type="SAM" id="MobiDB-lite"/>
    </source>
</evidence>
<keyword evidence="1" id="KW-0175">Coiled coil</keyword>
<feature type="region of interest" description="Disordered" evidence="2">
    <location>
        <begin position="1045"/>
        <end position="1080"/>
    </location>
</feature>
<keyword evidence="3" id="KW-1133">Transmembrane helix</keyword>
<feature type="region of interest" description="Disordered" evidence="2">
    <location>
        <begin position="918"/>
        <end position="937"/>
    </location>
</feature>
<gene>
    <name evidence="4" type="ORF">TBC1_112319</name>
</gene>
<feature type="compositionally biased region" description="Basic and acidic residues" evidence="2">
    <location>
        <begin position="731"/>
        <end position="743"/>
    </location>
</feature>
<accession>A0A0S7BTI1</accession>
<feature type="transmembrane region" description="Helical" evidence="3">
    <location>
        <begin position="157"/>
        <end position="175"/>
    </location>
</feature>
<dbReference type="OrthoDB" id="9812498at2"/>
<proteinExistence type="predicted"/>
<dbReference type="EMBL" id="DF968182">
    <property type="protein sequence ID" value="GAP44156.1"/>
    <property type="molecule type" value="Genomic_DNA"/>
</dbReference>
<keyword evidence="5" id="KW-1185">Reference proteome</keyword>
<evidence type="ECO:0000313" key="4">
    <source>
        <dbReference type="EMBL" id="GAP44156.1"/>
    </source>
</evidence>
<feature type="coiled-coil region" evidence="1">
    <location>
        <begin position="937"/>
        <end position="1004"/>
    </location>
</feature>
<feature type="compositionally biased region" description="Basic and acidic residues" evidence="2">
    <location>
        <begin position="1045"/>
        <end position="1069"/>
    </location>
</feature>
<evidence type="ECO:0000313" key="5">
    <source>
        <dbReference type="Proteomes" id="UP000053091"/>
    </source>
</evidence>
<keyword evidence="3" id="KW-0472">Membrane</keyword>
<feature type="transmembrane region" description="Helical" evidence="3">
    <location>
        <begin position="58"/>
        <end position="80"/>
    </location>
</feature>
<feature type="transmembrane region" description="Helical" evidence="3">
    <location>
        <begin position="27"/>
        <end position="52"/>
    </location>
</feature>
<protein>
    <recommendedName>
        <fullName evidence="6">DUF4175 domain-containing protein</fullName>
    </recommendedName>
</protein>
<organism evidence="4">
    <name type="scientific">Lentimicrobium saccharophilum</name>
    <dbReference type="NCBI Taxonomy" id="1678841"/>
    <lineage>
        <taxon>Bacteria</taxon>
        <taxon>Pseudomonadati</taxon>
        <taxon>Bacteroidota</taxon>
        <taxon>Bacteroidia</taxon>
        <taxon>Bacteroidales</taxon>
        <taxon>Lentimicrobiaceae</taxon>
        <taxon>Lentimicrobium</taxon>
    </lineage>
</organism>
<feature type="region of interest" description="Disordered" evidence="2">
    <location>
        <begin position="677"/>
        <end position="698"/>
    </location>
</feature>
<evidence type="ECO:0000256" key="3">
    <source>
        <dbReference type="SAM" id="Phobius"/>
    </source>
</evidence>
<sequence length="1116" mass="129026">MNDHYNILIDKLDAFIRKYYKNQLIRGLLYSVALLGSFFLIIALLESFAWFSPPVRTVLFYSYLAGAAFILGRYVAVPLLKLNKAGKRISHELAAEIIGKHFSEVKDSLLNTLQLHKQARSSPAPDELILAGINQKAAQLRPVPFLSAIDLSKNKKYLPYALPPVIILLAILMLAPSSITEPGKRLIRHSETFAKPLPFTFHIENETLTAIQQEDFVLRVSVKGEEIPDQVYLVSEGSEFRMQQESKLEYSFTFKKIQKSQYFRLLAGGYQSSEYELLVLPRPTILNFELELDYPLYTGIKPESVSNSGDIVIPQGTSVTWKFYTRDTRLINFRLGKQTRALQTDKNNVFVTSARLLTAVDYGVSVENEFMTGSDSMSFFINVIPDVFPVINVEEFRDTIYDNRLYFRGLIKDDYGFSRLEFRLSRKTGEGTNSAETSVTVPIDKQNVQQAFYHYFDLSNAGLVPGDEAEYYFQVWDNDGVNGSKSSRSHKMNFRIPSLQEIEEMVKKNQENVKSELEKSLDEARSIQKEIENLNKNLFDKKSLNYQEKKQIQDLLDRQKNLQKQVEQMKEQHEKSNQKESQYKDVNENILEKQQQLEKLFEEIMTDEMKKLFEELQQMMDNLDKNKLNEVMDKLKFSAEDLEKNLDRNLELFKQLEFDKKLTETIDKLKALADEQKKLSEETGAADKKDSDQLGEEQKKISEKFDKIREDLKDLQEKNKSLEEPNNFSNPEDKQQEIEKDLDQSEESLGKKQMKQASGKQKEASDKMEQMSEMLSDMQQEMEEEALGEDIEALRIILENLVRTSFDQESVMDELSKLKRNDPKYSGIIEKQKSIKDNLLMIEDSLYALSKRQSMIESFVNREISAINDNINQAMEALHNRVVSTVLNKQQYAMTSVNNLALMLAESLKQMQQNMAMKSSGKSGKSCPMPGQGKPSMKSMRQMQEKLNQQMEAMKKSMQEGKGQQGKTGRNGMSEQLARMAAEQESLRKQLQEYRDQMQKEGRLSDKGLNKMIQDMERTETELVNKIINQETMRRQEEILTRLLESEKAEMQREQEERRESNEGRDVPRPDPASFFDSIGLPSRETELLRTIPPSFKNYYRNKVNEYFISIPGQVQ</sequence>
<reference evidence="4" key="1">
    <citation type="journal article" date="2015" name="Genome Announc.">
        <title>Draft Genome Sequence of Bacteroidales Strain TBC1, a Novel Isolate from a Methanogenic Wastewater Treatment System.</title>
        <authorList>
            <person name="Tourlousse D.M."/>
            <person name="Matsuura N."/>
            <person name="Sun L."/>
            <person name="Toyonaga M."/>
            <person name="Kuroda K."/>
            <person name="Ohashi A."/>
            <person name="Cruz R."/>
            <person name="Yamaguchi T."/>
            <person name="Sekiguchi Y."/>
        </authorList>
    </citation>
    <scope>NUCLEOTIDE SEQUENCE [LARGE SCALE GENOMIC DNA]</scope>
    <source>
        <strain evidence="4">TBC1</strain>
    </source>
</reference>
<evidence type="ECO:0000256" key="1">
    <source>
        <dbReference type="SAM" id="Coils"/>
    </source>
</evidence>
<dbReference type="RefSeq" id="WP_062042466.1">
    <property type="nucleotide sequence ID" value="NZ_DF968182.1"/>
</dbReference>